<reference evidence="1 2" key="1">
    <citation type="submission" date="2018-02" db="EMBL/GenBank/DDBJ databases">
        <title>The genomes of Aspergillus section Nigri reveals drivers in fungal speciation.</title>
        <authorList>
            <consortium name="DOE Joint Genome Institute"/>
            <person name="Vesth T.C."/>
            <person name="Nybo J."/>
            <person name="Theobald S."/>
            <person name="Brandl J."/>
            <person name="Frisvad J.C."/>
            <person name="Nielsen K.F."/>
            <person name="Lyhne E.K."/>
            <person name="Kogle M.E."/>
            <person name="Kuo A."/>
            <person name="Riley R."/>
            <person name="Clum A."/>
            <person name="Nolan M."/>
            <person name="Lipzen A."/>
            <person name="Salamov A."/>
            <person name="Henrissat B."/>
            <person name="Wiebenga A."/>
            <person name="De vries R.P."/>
            <person name="Grigoriev I.V."/>
            <person name="Mortensen U.H."/>
            <person name="Andersen M.R."/>
            <person name="Baker S.E."/>
        </authorList>
    </citation>
    <scope>NUCLEOTIDE SEQUENCE [LARGE SCALE GENOMIC DNA]</scope>
    <source>
        <strain evidence="1 2">CBS 121593</strain>
    </source>
</reference>
<gene>
    <name evidence="1" type="ORF">BO80DRAFT_466345</name>
</gene>
<protein>
    <recommendedName>
        <fullName evidence="3">F-box domain protein</fullName>
    </recommendedName>
</protein>
<dbReference type="AlphaFoldDB" id="A0A395GVH4"/>
<accession>A0A395GVH4</accession>
<evidence type="ECO:0000313" key="2">
    <source>
        <dbReference type="Proteomes" id="UP000249402"/>
    </source>
</evidence>
<dbReference type="EMBL" id="KZ824448">
    <property type="protein sequence ID" value="RAK99154.1"/>
    <property type="molecule type" value="Genomic_DNA"/>
</dbReference>
<evidence type="ECO:0008006" key="3">
    <source>
        <dbReference type="Google" id="ProtNLM"/>
    </source>
</evidence>
<dbReference type="VEuPathDB" id="FungiDB:BO80DRAFT_466345"/>
<keyword evidence="2" id="KW-1185">Reference proteome</keyword>
<organism evidence="1 2">
    <name type="scientific">Aspergillus ibericus CBS 121593</name>
    <dbReference type="NCBI Taxonomy" id="1448316"/>
    <lineage>
        <taxon>Eukaryota</taxon>
        <taxon>Fungi</taxon>
        <taxon>Dikarya</taxon>
        <taxon>Ascomycota</taxon>
        <taxon>Pezizomycotina</taxon>
        <taxon>Eurotiomycetes</taxon>
        <taxon>Eurotiomycetidae</taxon>
        <taxon>Eurotiales</taxon>
        <taxon>Aspergillaceae</taxon>
        <taxon>Aspergillus</taxon>
        <taxon>Aspergillus subgen. Circumdati</taxon>
    </lineage>
</organism>
<name>A0A395GVH4_9EURO</name>
<dbReference type="Proteomes" id="UP000249402">
    <property type="component" value="Unassembled WGS sequence"/>
</dbReference>
<evidence type="ECO:0000313" key="1">
    <source>
        <dbReference type="EMBL" id="RAK99154.1"/>
    </source>
</evidence>
<sequence length="469" mass="54407">MTAAILLKRKDEAKFQANVSIRAKADWKTQLEWLVGSTRADDPVLFDPTMEPTSARYDDMELKMGDIDLQAISKIVVEMRLVMHLWRHPELASLVHKLDLYWFPDGSSDMKAEDYEDDEQSRAEFIDHALQEIYTPEEEDTKFKWSVWLRNFGSEAWFGVLLVRLTHLESIEFGHERSILMPDILLKAANRQQPFHETPPFPSLREVIFKCEEFSEGVDENFVTPFFYFPSVRSIRGHSIWANTEDDQRLTDPADVIQSTYSVREITVKEIWYCGGMLDWLAACRELEHLSLQTSTHPDDIDLVVPFNAMVLYQALLPFKQTLKSLSMIYEEVYNYLLVKGYGWTLEQDNIPFGSFRDFSVLEDLTIRHAHLMQIFPASTIVQANKIHVDDMLPSSLRKLTILDIVEDFSSQLVSELQSLVRNRNSHPHLVTLELGKEGIHERNAIDKKLYRILKAECEEAGIYLKLIM</sequence>
<proteinExistence type="predicted"/>
<dbReference type="OrthoDB" id="2520703at2759"/>
<dbReference type="RefSeq" id="XP_025573482.1">
    <property type="nucleotide sequence ID" value="XM_025722779.1"/>
</dbReference>
<dbReference type="GeneID" id="37227644"/>